<evidence type="ECO:0000313" key="2">
    <source>
        <dbReference type="EMBL" id="GAA2719427.1"/>
    </source>
</evidence>
<name>A0ABP6G937_9ACTN</name>
<dbReference type="InterPro" id="IPR036271">
    <property type="entry name" value="Tet_transcr_reg_TetR-rel_C_sf"/>
</dbReference>
<dbReference type="SUPFAM" id="SSF48498">
    <property type="entry name" value="Tetracyclin repressor-like, C-terminal domain"/>
    <property type="match status" value="1"/>
</dbReference>
<dbReference type="Pfam" id="PF13977">
    <property type="entry name" value="TetR_C_6"/>
    <property type="match status" value="1"/>
</dbReference>
<comment type="caution">
    <text evidence="2">The sequence shown here is derived from an EMBL/GenBank/DDBJ whole genome shotgun (WGS) entry which is preliminary data.</text>
</comment>
<accession>A0ABP6G937</accession>
<dbReference type="EMBL" id="BAAATZ010000002">
    <property type="protein sequence ID" value="GAA2719427.1"/>
    <property type="molecule type" value="Genomic_DNA"/>
</dbReference>
<keyword evidence="3" id="KW-1185">Reference proteome</keyword>
<feature type="domain" description="BetI-type transcriptional repressor C-terminal" evidence="1">
    <location>
        <begin position="41"/>
        <end position="145"/>
    </location>
</feature>
<sequence length="148" mass="16461">MGSLRHYFATQADLMAFTLRAVIAGVDKRISALPDSPDPLSRAVLVLAELLPLDEERLTEHRIWLAFTARAMVDPDLAALCDESRTALRNGCRSLLEPLTTGNLDRETDRLHALVDGLAIHAALHPESYPPHYLHEILHTHMSTLPKV</sequence>
<dbReference type="Proteomes" id="UP001501842">
    <property type="component" value="Unassembled WGS sequence"/>
</dbReference>
<organism evidence="2 3">
    <name type="scientific">Actinocorallia aurantiaca</name>
    <dbReference type="NCBI Taxonomy" id="46204"/>
    <lineage>
        <taxon>Bacteria</taxon>
        <taxon>Bacillati</taxon>
        <taxon>Actinomycetota</taxon>
        <taxon>Actinomycetes</taxon>
        <taxon>Streptosporangiales</taxon>
        <taxon>Thermomonosporaceae</taxon>
        <taxon>Actinocorallia</taxon>
    </lineage>
</organism>
<reference evidence="3" key="1">
    <citation type="journal article" date="2019" name="Int. J. Syst. Evol. Microbiol.">
        <title>The Global Catalogue of Microorganisms (GCM) 10K type strain sequencing project: providing services to taxonomists for standard genome sequencing and annotation.</title>
        <authorList>
            <consortium name="The Broad Institute Genomics Platform"/>
            <consortium name="The Broad Institute Genome Sequencing Center for Infectious Disease"/>
            <person name="Wu L."/>
            <person name="Ma J."/>
        </authorList>
    </citation>
    <scope>NUCLEOTIDE SEQUENCE [LARGE SCALE GENOMIC DNA]</scope>
    <source>
        <strain evidence="3">JCM 8201</strain>
    </source>
</reference>
<gene>
    <name evidence="2" type="ORF">GCM10010439_04930</name>
</gene>
<evidence type="ECO:0000259" key="1">
    <source>
        <dbReference type="Pfam" id="PF13977"/>
    </source>
</evidence>
<evidence type="ECO:0000313" key="3">
    <source>
        <dbReference type="Proteomes" id="UP001501842"/>
    </source>
</evidence>
<dbReference type="Gene3D" id="1.10.357.10">
    <property type="entry name" value="Tetracycline Repressor, domain 2"/>
    <property type="match status" value="1"/>
</dbReference>
<proteinExistence type="predicted"/>
<protein>
    <recommendedName>
        <fullName evidence="1">BetI-type transcriptional repressor C-terminal domain-containing protein</fullName>
    </recommendedName>
</protein>
<dbReference type="InterPro" id="IPR039538">
    <property type="entry name" value="BetI_C"/>
</dbReference>